<sequence>VDLDVLTDDRPHGSFPCSHRRWKRAQAQVQGAQDPGHVPRRRPHHHLGPGAVLLDGGHVLPAGRRHLRDVHPPDRVDLGQLPDGVRHQPGQHLRAVPGQQRDHRRRQHDRGAPRRGLRGVRPVPTRLQGQVPRPRLRPRRVDVPRGCARHPALPVLHRHRMVRHLPDADHPQHLVRPA</sequence>
<feature type="non-terminal residue" evidence="2">
    <location>
        <position position="178"/>
    </location>
</feature>
<feature type="compositionally biased region" description="Basic residues" evidence="1">
    <location>
        <begin position="102"/>
        <end position="118"/>
    </location>
</feature>
<dbReference type="EMBL" id="CADCUN010000181">
    <property type="protein sequence ID" value="CAA9393321.1"/>
    <property type="molecule type" value="Genomic_DNA"/>
</dbReference>
<feature type="region of interest" description="Disordered" evidence="1">
    <location>
        <begin position="64"/>
        <end position="130"/>
    </location>
</feature>
<evidence type="ECO:0000313" key="2">
    <source>
        <dbReference type="EMBL" id="CAA9393321.1"/>
    </source>
</evidence>
<accession>A0A6J4NNR7</accession>
<gene>
    <name evidence="2" type="ORF">AVDCRST_MAG60-1674</name>
</gene>
<dbReference type="AlphaFoldDB" id="A0A6J4NNR7"/>
<reference evidence="2" key="1">
    <citation type="submission" date="2020-02" db="EMBL/GenBank/DDBJ databases">
        <authorList>
            <person name="Meier V. D."/>
        </authorList>
    </citation>
    <scope>NUCLEOTIDE SEQUENCE</scope>
    <source>
        <strain evidence="2">AVDCRST_MAG60</strain>
    </source>
</reference>
<organism evidence="2">
    <name type="scientific">uncultured Nocardioides sp</name>
    <dbReference type="NCBI Taxonomy" id="198441"/>
    <lineage>
        <taxon>Bacteria</taxon>
        <taxon>Bacillati</taxon>
        <taxon>Actinomycetota</taxon>
        <taxon>Actinomycetes</taxon>
        <taxon>Propionibacteriales</taxon>
        <taxon>Nocardioidaceae</taxon>
        <taxon>Nocardioides</taxon>
        <taxon>environmental samples</taxon>
    </lineage>
</organism>
<proteinExistence type="predicted"/>
<name>A0A6J4NNR7_9ACTN</name>
<feature type="compositionally biased region" description="Low complexity" evidence="1">
    <location>
        <begin position="119"/>
        <end position="130"/>
    </location>
</feature>
<evidence type="ECO:0000256" key="1">
    <source>
        <dbReference type="SAM" id="MobiDB-lite"/>
    </source>
</evidence>
<feature type="non-terminal residue" evidence="2">
    <location>
        <position position="1"/>
    </location>
</feature>
<protein>
    <submittedName>
        <fullName evidence="2">Maltodextrin ABC transporter, permease protein MdxG</fullName>
    </submittedName>
</protein>